<reference evidence="1 2" key="1">
    <citation type="journal article" date="2018" name="Proc. Natl. Acad. Sci. U.S.A.">
        <title>Draft genome sequence of Camellia sinensis var. sinensis provides insights into the evolution of the tea genome and tea quality.</title>
        <authorList>
            <person name="Wei C."/>
            <person name="Yang H."/>
            <person name="Wang S."/>
            <person name="Zhao J."/>
            <person name="Liu C."/>
            <person name="Gao L."/>
            <person name="Xia E."/>
            <person name="Lu Y."/>
            <person name="Tai Y."/>
            <person name="She G."/>
            <person name="Sun J."/>
            <person name="Cao H."/>
            <person name="Tong W."/>
            <person name="Gao Q."/>
            <person name="Li Y."/>
            <person name="Deng W."/>
            <person name="Jiang X."/>
            <person name="Wang W."/>
            <person name="Chen Q."/>
            <person name="Zhang S."/>
            <person name="Li H."/>
            <person name="Wu J."/>
            <person name="Wang P."/>
            <person name="Li P."/>
            <person name="Shi C."/>
            <person name="Zheng F."/>
            <person name="Jian J."/>
            <person name="Huang B."/>
            <person name="Shan D."/>
            <person name="Shi M."/>
            <person name="Fang C."/>
            <person name="Yue Y."/>
            <person name="Li F."/>
            <person name="Li D."/>
            <person name="Wei S."/>
            <person name="Han B."/>
            <person name="Jiang C."/>
            <person name="Yin Y."/>
            <person name="Xia T."/>
            <person name="Zhang Z."/>
            <person name="Bennetzen J.L."/>
            <person name="Zhao S."/>
            <person name="Wan X."/>
        </authorList>
    </citation>
    <scope>NUCLEOTIDE SEQUENCE [LARGE SCALE GENOMIC DNA]</scope>
    <source>
        <strain evidence="2">cv. Shuchazao</strain>
        <tissue evidence="1">Leaf</tissue>
    </source>
</reference>
<dbReference type="AlphaFoldDB" id="A0A4S4E1L8"/>
<name>A0A4S4E1L8_CAMSN</name>
<proteinExistence type="predicted"/>
<evidence type="ECO:0000313" key="1">
    <source>
        <dbReference type="EMBL" id="THG09026.1"/>
    </source>
</evidence>
<sequence length="138" mass="15692">MSPDPCERPVIYFLDWVEEAEKGQTRTTYKRFEGESGKECGQKEFVPALSVQFVNVSAAKFDPGLWKKVDIRGDPYGLLAAQPAAPLVSLHHLDYVQPMFPGLTQIDSLNKLVQAYNLDLGRILQHCFCYDLNRNWSI</sequence>
<evidence type="ECO:0000313" key="2">
    <source>
        <dbReference type="Proteomes" id="UP000306102"/>
    </source>
</evidence>
<keyword evidence="2" id="KW-1185">Reference proteome</keyword>
<dbReference type="EMBL" id="SDRB02008801">
    <property type="protein sequence ID" value="THG09026.1"/>
    <property type="molecule type" value="Genomic_DNA"/>
</dbReference>
<organism evidence="1 2">
    <name type="scientific">Camellia sinensis var. sinensis</name>
    <name type="common">China tea</name>
    <dbReference type="NCBI Taxonomy" id="542762"/>
    <lineage>
        <taxon>Eukaryota</taxon>
        <taxon>Viridiplantae</taxon>
        <taxon>Streptophyta</taxon>
        <taxon>Embryophyta</taxon>
        <taxon>Tracheophyta</taxon>
        <taxon>Spermatophyta</taxon>
        <taxon>Magnoliopsida</taxon>
        <taxon>eudicotyledons</taxon>
        <taxon>Gunneridae</taxon>
        <taxon>Pentapetalae</taxon>
        <taxon>asterids</taxon>
        <taxon>Ericales</taxon>
        <taxon>Theaceae</taxon>
        <taxon>Camellia</taxon>
    </lineage>
</organism>
<comment type="caution">
    <text evidence="1">The sequence shown here is derived from an EMBL/GenBank/DDBJ whole genome shotgun (WGS) entry which is preliminary data.</text>
</comment>
<dbReference type="Pfam" id="PF04646">
    <property type="entry name" value="DUF604"/>
    <property type="match status" value="1"/>
</dbReference>
<dbReference type="InterPro" id="IPR006740">
    <property type="entry name" value="DUF604"/>
</dbReference>
<accession>A0A4S4E1L8</accession>
<dbReference type="STRING" id="542762.A0A4S4E1L8"/>
<protein>
    <submittedName>
        <fullName evidence="1">Uncharacterized protein</fullName>
    </submittedName>
</protein>
<dbReference type="PANTHER" id="PTHR10811">
    <property type="entry name" value="FRINGE-RELATED"/>
    <property type="match status" value="1"/>
</dbReference>
<gene>
    <name evidence="1" type="ORF">TEA_026931</name>
</gene>
<dbReference type="Proteomes" id="UP000306102">
    <property type="component" value="Unassembled WGS sequence"/>
</dbReference>